<feature type="domain" description="RING-type" evidence="11">
    <location>
        <begin position="38"/>
        <end position="77"/>
    </location>
</feature>
<evidence type="ECO:0000256" key="10">
    <source>
        <dbReference type="PROSITE-ProRule" id="PRU00175"/>
    </source>
</evidence>
<keyword evidence="4" id="KW-0963">Cytoplasm</keyword>
<comment type="caution">
    <text evidence="12">The sequence shown here is derived from an EMBL/GenBank/DDBJ whole genome shotgun (WGS) entry which is preliminary data.</text>
</comment>
<evidence type="ECO:0000256" key="3">
    <source>
        <dbReference type="ARBA" id="ARBA00004906"/>
    </source>
</evidence>
<evidence type="ECO:0000313" key="13">
    <source>
        <dbReference type="Proteomes" id="UP000192501"/>
    </source>
</evidence>
<evidence type="ECO:0000256" key="9">
    <source>
        <dbReference type="ARBA" id="ARBA00023242"/>
    </source>
</evidence>
<gene>
    <name evidence="12" type="primary">APC11</name>
    <name evidence="12" type="ORF">A0H76_1778</name>
</gene>
<dbReference type="InterPro" id="IPR024766">
    <property type="entry name" value="Znf_RING_H2"/>
</dbReference>
<dbReference type="PANTHER" id="PTHR11210">
    <property type="entry name" value="RING BOX"/>
    <property type="match status" value="1"/>
</dbReference>
<keyword evidence="9" id="KW-0539">Nucleus</keyword>
<proteinExistence type="predicted"/>
<evidence type="ECO:0000256" key="5">
    <source>
        <dbReference type="ARBA" id="ARBA00022723"/>
    </source>
</evidence>
<sequence length="89" mass="10757">MSLFDEIKLLKINLRYAWKWKLKEDFCLICQQDFYSMCSKCTHPIECAPVIGECSHIFHLHCIDAWVASNKFCPLCRKKWEVIKYFKYE</sequence>
<comment type="pathway">
    <text evidence="3">Protein modification; protein ubiquitination.</text>
</comment>
<protein>
    <submittedName>
        <fullName evidence="12">APC11</fullName>
    </submittedName>
</protein>
<dbReference type="Pfam" id="PF12678">
    <property type="entry name" value="zf-rbx1"/>
    <property type="match status" value="1"/>
</dbReference>
<keyword evidence="6 10" id="KW-0863">Zinc-finger</keyword>
<evidence type="ECO:0000259" key="11">
    <source>
        <dbReference type="PROSITE" id="PS50089"/>
    </source>
</evidence>
<reference evidence="12 13" key="1">
    <citation type="journal article" date="2017" name="Environ. Microbiol.">
        <title>Decay of the glycolytic pathway and adaptation to intranuclear parasitism within Enterocytozoonidae microsporidia.</title>
        <authorList>
            <person name="Wiredu Boakye D."/>
            <person name="Jaroenlak P."/>
            <person name="Prachumwat A."/>
            <person name="Williams T.A."/>
            <person name="Bateman K.S."/>
            <person name="Itsathitphaisarn O."/>
            <person name="Sritunyalucksana K."/>
            <person name="Paszkiewicz K.H."/>
            <person name="Moore K.A."/>
            <person name="Stentiford G.D."/>
            <person name="Williams B.A."/>
        </authorList>
    </citation>
    <scope>NUCLEOTIDE SEQUENCE [LARGE SCALE GENOMIC DNA]</scope>
    <source>
        <strain evidence="13">canceri</strain>
    </source>
</reference>
<dbReference type="EMBL" id="LTAI01000399">
    <property type="protein sequence ID" value="ORD98885.1"/>
    <property type="molecule type" value="Genomic_DNA"/>
</dbReference>
<dbReference type="Proteomes" id="UP000192501">
    <property type="component" value="Unassembled WGS sequence"/>
</dbReference>
<dbReference type="InterPro" id="IPR001841">
    <property type="entry name" value="Znf_RING"/>
</dbReference>
<evidence type="ECO:0000256" key="6">
    <source>
        <dbReference type="ARBA" id="ARBA00022771"/>
    </source>
</evidence>
<dbReference type="VEuPathDB" id="MicrosporidiaDB:A0H76_1778"/>
<dbReference type="InterPro" id="IPR013083">
    <property type="entry name" value="Znf_RING/FYVE/PHD"/>
</dbReference>
<dbReference type="InterPro" id="IPR051031">
    <property type="entry name" value="RING-box_E3_Ubiquitin_Ligase"/>
</dbReference>
<evidence type="ECO:0000313" key="12">
    <source>
        <dbReference type="EMBL" id="ORD98885.1"/>
    </source>
</evidence>
<name>A0A1X0QGT1_9MICR</name>
<evidence type="ECO:0000256" key="8">
    <source>
        <dbReference type="ARBA" id="ARBA00022833"/>
    </source>
</evidence>
<keyword evidence="8" id="KW-0862">Zinc</keyword>
<dbReference type="GO" id="GO:0008270">
    <property type="term" value="F:zinc ion binding"/>
    <property type="evidence" value="ECO:0007669"/>
    <property type="project" value="UniProtKB-KW"/>
</dbReference>
<evidence type="ECO:0000256" key="1">
    <source>
        <dbReference type="ARBA" id="ARBA00004123"/>
    </source>
</evidence>
<dbReference type="GO" id="GO:0005634">
    <property type="term" value="C:nucleus"/>
    <property type="evidence" value="ECO:0007669"/>
    <property type="project" value="UniProtKB-SubCell"/>
</dbReference>
<comment type="subcellular location">
    <subcellularLocation>
        <location evidence="2">Cytoplasm</location>
    </subcellularLocation>
    <subcellularLocation>
        <location evidence="1">Nucleus</location>
    </subcellularLocation>
</comment>
<keyword evidence="7" id="KW-0833">Ubl conjugation pathway</keyword>
<dbReference type="Gene3D" id="3.30.40.10">
    <property type="entry name" value="Zinc/RING finger domain, C3HC4 (zinc finger)"/>
    <property type="match status" value="1"/>
</dbReference>
<evidence type="ECO:0000256" key="7">
    <source>
        <dbReference type="ARBA" id="ARBA00022786"/>
    </source>
</evidence>
<dbReference type="AlphaFoldDB" id="A0A1X0QGT1"/>
<accession>A0A1X0QGT1</accession>
<keyword evidence="5" id="KW-0479">Metal-binding</keyword>
<dbReference type="GO" id="GO:0005737">
    <property type="term" value="C:cytoplasm"/>
    <property type="evidence" value="ECO:0007669"/>
    <property type="project" value="UniProtKB-SubCell"/>
</dbReference>
<dbReference type="SUPFAM" id="SSF57850">
    <property type="entry name" value="RING/U-box"/>
    <property type="match status" value="1"/>
</dbReference>
<organism evidence="12 13">
    <name type="scientific">Hepatospora eriocheir</name>
    <dbReference type="NCBI Taxonomy" id="1081669"/>
    <lineage>
        <taxon>Eukaryota</taxon>
        <taxon>Fungi</taxon>
        <taxon>Fungi incertae sedis</taxon>
        <taxon>Microsporidia</taxon>
        <taxon>Hepatosporidae</taxon>
        <taxon>Hepatospora</taxon>
    </lineage>
</organism>
<dbReference type="PROSITE" id="PS50089">
    <property type="entry name" value="ZF_RING_2"/>
    <property type="match status" value="1"/>
</dbReference>
<evidence type="ECO:0000256" key="2">
    <source>
        <dbReference type="ARBA" id="ARBA00004496"/>
    </source>
</evidence>
<evidence type="ECO:0000256" key="4">
    <source>
        <dbReference type="ARBA" id="ARBA00022490"/>
    </source>
</evidence>